<dbReference type="EMBL" id="FR695866">
    <property type="protein sequence ID" value="CBX27681.1"/>
    <property type="molecule type" value="Genomic_DNA"/>
</dbReference>
<protein>
    <submittedName>
        <fullName evidence="1">Uncharacterized protein</fullName>
    </submittedName>
</protein>
<evidence type="ECO:0000313" key="1">
    <source>
        <dbReference type="EMBL" id="CBX27681.1"/>
    </source>
</evidence>
<sequence>MKYAGEFILAIFLALSASYAQAESIPINLRTFYADPRPLSAPTVFQRL</sequence>
<name>E1YAT7_9BACT</name>
<dbReference type="AlphaFoldDB" id="E1YAT7"/>
<proteinExistence type="predicted"/>
<organism evidence="1">
    <name type="scientific">uncultured Desulfobacterium sp</name>
    <dbReference type="NCBI Taxonomy" id="201089"/>
    <lineage>
        <taxon>Bacteria</taxon>
        <taxon>Pseudomonadati</taxon>
        <taxon>Thermodesulfobacteriota</taxon>
        <taxon>Desulfobacteria</taxon>
        <taxon>Desulfobacterales</taxon>
        <taxon>Desulfobacteriaceae</taxon>
        <taxon>Desulfobacterium</taxon>
        <taxon>environmental samples</taxon>
    </lineage>
</organism>
<reference evidence="1" key="1">
    <citation type="journal article" date="2011" name="Environ. Microbiol.">
        <title>Genomic insights into the metabolic potential of the polycyclic aromatic hydrocarbon degrading sulfate-reducing Deltaproteobacterium N47.</title>
        <authorList>
            <person name="Bergmann F."/>
            <person name="Selesi D."/>
            <person name="Weinmaier T."/>
            <person name="Tischler P."/>
            <person name="Rattei T."/>
            <person name="Meckenstock R.U."/>
        </authorList>
    </citation>
    <scope>NUCLEOTIDE SEQUENCE</scope>
</reference>
<accession>E1YAT7</accession>
<gene>
    <name evidence="1" type="ORF">N47_H25030</name>
</gene>